<organism evidence="11 12">
    <name type="scientific">Paraphaeosphaeria minitans</name>
    <dbReference type="NCBI Taxonomy" id="565426"/>
    <lineage>
        <taxon>Eukaryota</taxon>
        <taxon>Fungi</taxon>
        <taxon>Dikarya</taxon>
        <taxon>Ascomycota</taxon>
        <taxon>Pezizomycotina</taxon>
        <taxon>Dothideomycetes</taxon>
        <taxon>Pleosporomycetidae</taxon>
        <taxon>Pleosporales</taxon>
        <taxon>Massarineae</taxon>
        <taxon>Didymosphaeriaceae</taxon>
        <taxon>Paraphaeosphaeria</taxon>
    </lineage>
</organism>
<comment type="similarity">
    <text evidence="3">Belongs to the methylenetetrahydrofolate reductase family.</text>
</comment>
<sequence length="657" mass="73372">MEKITDKINALPDGASYFSLEFFPPKTAMGFANLSSRLERMAQALRPLFVNVTWGAGGSTATKSLELAEICQRQLGLTTCLHLTCTNMSRKLVDDALEHARALGIRNILALRGDAPRSDEYRDDGQLPEDDSNNDFTWAVDLVRYIRKQYGDYFCIGVAAYPEGHSDQSHPDAQDPQFDLPYLVEKTQAGADFLMTQLFFDVEAYDRFETMLRAHESGAFKTIPIIPGLLPIQSYQILNRVSKLSHAKIPADIVARLDAVKGDDELVKQVGIKVLSDIVEHLKGRPSPTRRGFHFYTLNLEKAVSYIVENCHLIPQTLEDDDDDDDAIELTPGADLQPPEGALPTKDRRRLSSVNSDPRNRVIISKSSHSKSSNASYGVPEDEAGIPQGPVTTRANTLAISEGEGSLGREATWDDFPNGRWGDARSPAFGEIDGYGPTLHVSTPQALRFWGHPVDKDDISKLFRRHIEGDLEAIPWSEQGLSPETSTIAKELLALNAKGWWTVASQPAVNGLKSTDPVFGWGPKNGLVFQKPFVEFFLPAADWAKLQPRLRAHGQVTYFASNAAGDFQASKEEGVNPVTWGSFTGKEIVTPTIIEAVSFRSWCEEAWSIWREWQRIYAPRTETSKLLGEMRRDLWLVNIIWGDYVEGEGLWRFLMEE</sequence>
<dbReference type="FunFam" id="3.20.20.220:FF:000002">
    <property type="entry name" value="Methylenetetrahydrofolate reductase"/>
    <property type="match status" value="1"/>
</dbReference>
<dbReference type="Proteomes" id="UP000756921">
    <property type="component" value="Unassembled WGS sequence"/>
</dbReference>
<dbReference type="CDD" id="cd00537">
    <property type="entry name" value="MTHFR"/>
    <property type="match status" value="1"/>
</dbReference>
<comment type="cofactor">
    <cofactor evidence="1">
        <name>FAD</name>
        <dbReference type="ChEBI" id="CHEBI:57692"/>
    </cofactor>
</comment>
<evidence type="ECO:0000256" key="9">
    <source>
        <dbReference type="SAM" id="MobiDB-lite"/>
    </source>
</evidence>
<dbReference type="NCBIfam" id="TIGR00677">
    <property type="entry name" value="fadh2_euk"/>
    <property type="match status" value="1"/>
</dbReference>
<feature type="compositionally biased region" description="Acidic residues" evidence="9">
    <location>
        <begin position="318"/>
        <end position="328"/>
    </location>
</feature>
<dbReference type="SUPFAM" id="SSF51730">
    <property type="entry name" value="FAD-linked oxidoreductase"/>
    <property type="match status" value="1"/>
</dbReference>
<dbReference type="PANTHER" id="PTHR45754">
    <property type="entry name" value="METHYLENETETRAHYDROFOLATE REDUCTASE"/>
    <property type="match status" value="1"/>
</dbReference>
<comment type="caution">
    <text evidence="11">The sequence shown here is derived from an EMBL/GenBank/DDBJ whole genome shotgun (WGS) entry which is preliminary data.</text>
</comment>
<dbReference type="InterPro" id="IPR029041">
    <property type="entry name" value="FAD-linked_oxidoreductase-like"/>
</dbReference>
<evidence type="ECO:0000256" key="2">
    <source>
        <dbReference type="ARBA" id="ARBA00004777"/>
    </source>
</evidence>
<accession>A0A9P6GKR4</accession>
<keyword evidence="5" id="KW-0274">FAD</keyword>
<evidence type="ECO:0000256" key="7">
    <source>
        <dbReference type="ARBA" id="ARBA00023002"/>
    </source>
</evidence>
<feature type="domain" description="MTHFR SAM-binding regulatory" evidence="10">
    <location>
        <begin position="408"/>
        <end position="654"/>
    </location>
</feature>
<feature type="region of interest" description="Disordered" evidence="9">
    <location>
        <begin position="318"/>
        <end position="391"/>
    </location>
</feature>
<protein>
    <submittedName>
        <fullName evidence="11">Methylenetetrahydrofolate reductase 2</fullName>
    </submittedName>
</protein>
<dbReference type="InterPro" id="IPR053806">
    <property type="entry name" value="MTHFR_C"/>
</dbReference>
<dbReference type="Gene3D" id="3.20.20.220">
    <property type="match status" value="1"/>
</dbReference>
<evidence type="ECO:0000256" key="5">
    <source>
        <dbReference type="ARBA" id="ARBA00022827"/>
    </source>
</evidence>
<dbReference type="GO" id="GO:0005829">
    <property type="term" value="C:cytosol"/>
    <property type="evidence" value="ECO:0007669"/>
    <property type="project" value="TreeGrafter"/>
</dbReference>
<evidence type="ECO:0000259" key="10">
    <source>
        <dbReference type="Pfam" id="PF21895"/>
    </source>
</evidence>
<dbReference type="GO" id="GO:0035999">
    <property type="term" value="P:tetrahydrofolate interconversion"/>
    <property type="evidence" value="ECO:0007669"/>
    <property type="project" value="TreeGrafter"/>
</dbReference>
<proteinExistence type="inferred from homology"/>
<keyword evidence="6" id="KW-0521">NADP</keyword>
<reference evidence="11" key="1">
    <citation type="journal article" date="2020" name="Mol. Plant Microbe Interact.">
        <title>Genome Sequence of the Biocontrol Agent Coniothyrium minitans strain Conio (IMI 134523).</title>
        <authorList>
            <person name="Patel D."/>
            <person name="Shittu T.A."/>
            <person name="Baroncelli R."/>
            <person name="Muthumeenakshi S."/>
            <person name="Osborne T.H."/>
            <person name="Janganan T.K."/>
            <person name="Sreenivasaprasad S."/>
        </authorList>
    </citation>
    <scope>NUCLEOTIDE SEQUENCE</scope>
    <source>
        <strain evidence="11">Conio</strain>
    </source>
</reference>
<dbReference type="GO" id="GO:0004489">
    <property type="term" value="F:methylenetetrahydrofolate reductase [NAD(P)H] activity"/>
    <property type="evidence" value="ECO:0007669"/>
    <property type="project" value="InterPro"/>
</dbReference>
<dbReference type="AlphaFoldDB" id="A0A9P6GKR4"/>
<gene>
    <name evidence="11" type="ORF">PMIN01_05221</name>
</gene>
<evidence type="ECO:0000313" key="12">
    <source>
        <dbReference type="Proteomes" id="UP000756921"/>
    </source>
</evidence>
<keyword evidence="7" id="KW-0560">Oxidoreductase</keyword>
<keyword evidence="4" id="KW-0285">Flavoprotein</keyword>
<evidence type="ECO:0000256" key="4">
    <source>
        <dbReference type="ARBA" id="ARBA00022630"/>
    </source>
</evidence>
<dbReference type="InterPro" id="IPR004621">
    <property type="entry name" value="Fadh2_euk"/>
</dbReference>
<evidence type="ECO:0000313" key="11">
    <source>
        <dbReference type="EMBL" id="KAF9737442.1"/>
    </source>
</evidence>
<dbReference type="Pfam" id="PF21895">
    <property type="entry name" value="MTHFR_C"/>
    <property type="match status" value="1"/>
</dbReference>
<name>A0A9P6GKR4_9PLEO</name>
<dbReference type="PANTHER" id="PTHR45754:SF1">
    <property type="entry name" value="METHYLENETETRAHYDROFOLATE REDUCTASE 1"/>
    <property type="match status" value="1"/>
</dbReference>
<dbReference type="OrthoDB" id="16284at2759"/>
<evidence type="ECO:0000256" key="6">
    <source>
        <dbReference type="ARBA" id="ARBA00022857"/>
    </source>
</evidence>
<keyword evidence="12" id="KW-1185">Reference proteome</keyword>
<dbReference type="Pfam" id="PF02219">
    <property type="entry name" value="MTHFR"/>
    <property type="match status" value="1"/>
</dbReference>
<evidence type="ECO:0000256" key="1">
    <source>
        <dbReference type="ARBA" id="ARBA00001974"/>
    </source>
</evidence>
<dbReference type="InterPro" id="IPR003171">
    <property type="entry name" value="Mehydrof_redctse-like"/>
</dbReference>
<dbReference type="EMBL" id="WJXW01000004">
    <property type="protein sequence ID" value="KAF9737442.1"/>
    <property type="molecule type" value="Genomic_DNA"/>
</dbReference>
<dbReference type="GO" id="GO:0071949">
    <property type="term" value="F:FAD binding"/>
    <property type="evidence" value="ECO:0007669"/>
    <property type="project" value="TreeGrafter"/>
</dbReference>
<comment type="pathway">
    <text evidence="2 8">One-carbon metabolism; tetrahydrofolate interconversion.</text>
</comment>
<dbReference type="GO" id="GO:0009086">
    <property type="term" value="P:methionine biosynthetic process"/>
    <property type="evidence" value="ECO:0007669"/>
    <property type="project" value="TreeGrafter"/>
</dbReference>
<evidence type="ECO:0000256" key="8">
    <source>
        <dbReference type="RuleBase" id="RU004254"/>
    </source>
</evidence>
<evidence type="ECO:0000256" key="3">
    <source>
        <dbReference type="ARBA" id="ARBA00006743"/>
    </source>
</evidence>